<name>A0A5J6HHE0_STRAD</name>
<accession>A0A5J6HHE0</accession>
<sequence>MQNNNNTPGIGDGINVDLDMELQEFRGILAEALAEGGTQPLLRLTDEEIAVLDPDSLTECVAPTPRLPELSPQEREWAYATALRSLVSREAVEIANIEELDAVLRSAEAHPETADTPSGVNADLRITPEVSLALTLRRTAARALAVEQHTSNGTTHMLVYVHSDDLYLVERVTSGGLHMFTLAASAKDAADMVLLFVDPFEVADKDGRLLELTPEQISTDDVGTALSDAINNALVVGQTVLLSDTPGPLLTTYATQQSLWTVYVEKPNAPTGIQARPVGKNTLRKMMTNLITQG</sequence>
<dbReference type="EMBL" id="CP023695">
    <property type="protein sequence ID" value="QEV19546.1"/>
    <property type="molecule type" value="Genomic_DNA"/>
</dbReference>
<protein>
    <submittedName>
        <fullName evidence="1">Uncharacterized protein</fullName>
    </submittedName>
</protein>
<evidence type="ECO:0000313" key="2">
    <source>
        <dbReference type="Proteomes" id="UP000326553"/>
    </source>
</evidence>
<dbReference type="AlphaFoldDB" id="A0A5J6HHE0"/>
<evidence type="ECO:0000313" key="1">
    <source>
        <dbReference type="EMBL" id="QEV19546.1"/>
    </source>
</evidence>
<gene>
    <name evidence="1" type="ORF">CP975_20400</name>
</gene>
<proteinExistence type="predicted"/>
<dbReference type="KEGG" id="salw:CP975_20400"/>
<dbReference type="RefSeq" id="WP_055529951.1">
    <property type="nucleotide sequence ID" value="NZ_CP023695.1"/>
</dbReference>
<keyword evidence="2" id="KW-1185">Reference proteome</keyword>
<organism evidence="1 2">
    <name type="scientific">Streptomyces alboniger</name>
    <dbReference type="NCBI Taxonomy" id="132473"/>
    <lineage>
        <taxon>Bacteria</taxon>
        <taxon>Bacillati</taxon>
        <taxon>Actinomycetota</taxon>
        <taxon>Actinomycetes</taxon>
        <taxon>Kitasatosporales</taxon>
        <taxon>Streptomycetaceae</taxon>
        <taxon>Streptomyces</taxon>
        <taxon>Streptomyces aurantiacus group</taxon>
    </lineage>
</organism>
<reference evidence="1 2" key="1">
    <citation type="submission" date="2017-09" db="EMBL/GenBank/DDBJ databases">
        <authorList>
            <person name="Lee N."/>
            <person name="Cho B.-K."/>
        </authorList>
    </citation>
    <scope>NUCLEOTIDE SEQUENCE [LARGE SCALE GENOMIC DNA]</scope>
    <source>
        <strain evidence="1 2">ATCC 12461</strain>
    </source>
</reference>
<dbReference type="Proteomes" id="UP000326553">
    <property type="component" value="Chromosome"/>
</dbReference>
<dbReference type="OrthoDB" id="4081892at2"/>